<dbReference type="RefSeq" id="WP_252849227.1">
    <property type="nucleotide sequence ID" value="NZ_BAPW01000010.1"/>
</dbReference>
<dbReference type="PANTHER" id="PTHR11839:SF18">
    <property type="entry name" value="NUDIX HYDROLASE DOMAIN-CONTAINING PROTEIN"/>
    <property type="match status" value="1"/>
</dbReference>
<feature type="domain" description="Nudix hydrolase" evidence="8">
    <location>
        <begin position="73"/>
        <end position="220"/>
    </location>
</feature>
<evidence type="ECO:0000256" key="4">
    <source>
        <dbReference type="ARBA" id="ARBA00016377"/>
    </source>
</evidence>
<dbReference type="SUPFAM" id="SSF55811">
    <property type="entry name" value="Nudix"/>
    <property type="match status" value="1"/>
</dbReference>
<proteinExistence type="inferred from homology"/>
<keyword evidence="10" id="KW-1185">Reference proteome</keyword>
<comment type="similarity">
    <text evidence="3">Belongs to the Nudix hydrolase family. NudK subfamily.</text>
</comment>
<evidence type="ECO:0000256" key="5">
    <source>
        <dbReference type="ARBA" id="ARBA00022801"/>
    </source>
</evidence>
<dbReference type="Pfam" id="PF00293">
    <property type="entry name" value="NUDIX"/>
    <property type="match status" value="1"/>
</dbReference>
<sequence length="234" mass="25734">MHVEFASHIPQDWHGAILEAPHVRRWIDGLISNFEVSGMRIRDAVRFGSRIGFVFAEASASHEGAPVPRYAFLRGDSVGLLVILRDGDALPRVLLTREPRLPVAVADHLSLPAGMIDDGSVQSTALREFAEETGLTLALKERDLMSLGTFTLSPGGCDERLTLYAIELELDGAAIAALEQRATGLACEHEHIHLHVMALDAIPNLPQQDAKLLLAYHLYKARFAPRHAEQRLTV</sequence>
<evidence type="ECO:0000259" key="8">
    <source>
        <dbReference type="PROSITE" id="PS51462"/>
    </source>
</evidence>
<evidence type="ECO:0000256" key="3">
    <source>
        <dbReference type="ARBA" id="ARBA00007275"/>
    </source>
</evidence>
<evidence type="ECO:0000313" key="9">
    <source>
        <dbReference type="EMBL" id="MCO6159971.1"/>
    </source>
</evidence>
<dbReference type="InterPro" id="IPR015797">
    <property type="entry name" value="NUDIX_hydrolase-like_dom_sf"/>
</dbReference>
<dbReference type="InterPro" id="IPR000086">
    <property type="entry name" value="NUDIX_hydrolase_dom"/>
</dbReference>
<accession>A0ABT1CGG2</accession>
<evidence type="ECO:0000256" key="7">
    <source>
        <dbReference type="ARBA" id="ARBA00032272"/>
    </source>
</evidence>
<dbReference type="PANTHER" id="PTHR11839">
    <property type="entry name" value="UDP/ADP-SUGAR PYROPHOSPHATASE"/>
    <property type="match status" value="1"/>
</dbReference>
<comment type="caution">
    <text evidence="9">The sequence shown here is derived from an EMBL/GenBank/DDBJ whole genome shotgun (WGS) entry which is preliminary data.</text>
</comment>
<evidence type="ECO:0000256" key="6">
    <source>
        <dbReference type="ARBA" id="ARBA00032162"/>
    </source>
</evidence>
<reference evidence="9 10" key="1">
    <citation type="submission" date="2022-06" db="EMBL/GenBank/DDBJ databases">
        <title>Whole-genome of Asaia lannensis strain LMG 27011T.</title>
        <authorList>
            <person name="Sombolestani A."/>
        </authorList>
    </citation>
    <scope>NUCLEOTIDE SEQUENCE [LARGE SCALE GENOMIC DNA]</scope>
    <source>
        <strain evidence="9 10">NBRC 102526</strain>
    </source>
</reference>
<gene>
    <name evidence="9" type="ORF">NF685_08020</name>
</gene>
<dbReference type="PROSITE" id="PS51462">
    <property type="entry name" value="NUDIX"/>
    <property type="match status" value="1"/>
</dbReference>
<dbReference type="Proteomes" id="UP001523401">
    <property type="component" value="Unassembled WGS sequence"/>
</dbReference>
<evidence type="ECO:0000256" key="2">
    <source>
        <dbReference type="ARBA" id="ARBA00001946"/>
    </source>
</evidence>
<keyword evidence="5" id="KW-0378">Hydrolase</keyword>
<dbReference type="EMBL" id="JAMXQU010000004">
    <property type="protein sequence ID" value="MCO6159971.1"/>
    <property type="molecule type" value="Genomic_DNA"/>
</dbReference>
<organism evidence="9 10">
    <name type="scientific">Asaia lannensis NBRC 102526</name>
    <dbReference type="NCBI Taxonomy" id="1307926"/>
    <lineage>
        <taxon>Bacteria</taxon>
        <taxon>Pseudomonadati</taxon>
        <taxon>Pseudomonadota</taxon>
        <taxon>Alphaproteobacteria</taxon>
        <taxon>Acetobacterales</taxon>
        <taxon>Acetobacteraceae</taxon>
        <taxon>Asaia</taxon>
    </lineage>
</organism>
<evidence type="ECO:0000313" key="10">
    <source>
        <dbReference type="Proteomes" id="UP001523401"/>
    </source>
</evidence>
<name>A0ABT1CGG2_9PROT</name>
<evidence type="ECO:0000256" key="1">
    <source>
        <dbReference type="ARBA" id="ARBA00000847"/>
    </source>
</evidence>
<dbReference type="Gene3D" id="3.90.79.10">
    <property type="entry name" value="Nucleoside Triphosphate Pyrophosphohydrolase"/>
    <property type="match status" value="1"/>
</dbReference>
<dbReference type="CDD" id="cd03424">
    <property type="entry name" value="NUDIX_ADPRase_Nudt5_UGPPase_Nudt14"/>
    <property type="match status" value="1"/>
</dbReference>
<comment type="cofactor">
    <cofactor evidence="2">
        <name>Mg(2+)</name>
        <dbReference type="ChEBI" id="CHEBI:18420"/>
    </cofactor>
</comment>
<comment type="catalytic activity">
    <reaction evidence="1">
        <text>GDP-alpha-D-mannose + H2O = alpha-D-mannose 1-phosphate + GMP + 2 H(+)</text>
        <dbReference type="Rhea" id="RHEA:27978"/>
        <dbReference type="ChEBI" id="CHEBI:15377"/>
        <dbReference type="ChEBI" id="CHEBI:15378"/>
        <dbReference type="ChEBI" id="CHEBI:57527"/>
        <dbReference type="ChEBI" id="CHEBI:58115"/>
        <dbReference type="ChEBI" id="CHEBI:58409"/>
    </reaction>
</comment>
<protein>
    <recommendedName>
        <fullName evidence="4">GDP-mannose pyrophosphatase</fullName>
    </recommendedName>
    <alternativeName>
        <fullName evidence="6">GDP-mannose hydrolase</fullName>
    </alternativeName>
    <alternativeName>
        <fullName evidence="7">GDPMK</fullName>
    </alternativeName>
</protein>